<organism evidence="1">
    <name type="scientific">Phytophthora nicotianae</name>
    <name type="common">Potato buckeye rot agent</name>
    <name type="synonym">Phytophthora parasitica</name>
    <dbReference type="NCBI Taxonomy" id="4792"/>
    <lineage>
        <taxon>Eukaryota</taxon>
        <taxon>Sar</taxon>
        <taxon>Stramenopiles</taxon>
        <taxon>Oomycota</taxon>
        <taxon>Peronosporomycetes</taxon>
        <taxon>Peronosporales</taxon>
        <taxon>Peronosporaceae</taxon>
        <taxon>Phytophthora</taxon>
    </lineage>
</organism>
<protein>
    <submittedName>
        <fullName evidence="1">Uncharacterized protein</fullName>
    </submittedName>
</protein>
<dbReference type="AlphaFoldDB" id="W2LET9"/>
<accession>W2LET9</accession>
<name>W2LET9_PHYNI</name>
<evidence type="ECO:0000313" key="1">
    <source>
        <dbReference type="EMBL" id="ETL95219.1"/>
    </source>
</evidence>
<reference evidence="1" key="1">
    <citation type="submission" date="2013-11" db="EMBL/GenBank/DDBJ databases">
        <title>The Genome Sequence of Phytophthora parasitica CHvinca01.</title>
        <authorList>
            <consortium name="The Broad Institute Genomics Platform"/>
            <person name="Russ C."/>
            <person name="Tyler B."/>
            <person name="Panabieres F."/>
            <person name="Shan W."/>
            <person name="Tripathy S."/>
            <person name="Grunwald N."/>
            <person name="Machado M."/>
            <person name="Johnson C.S."/>
            <person name="Arredondo F."/>
            <person name="Hong C."/>
            <person name="Coffey M."/>
            <person name="Young S.K."/>
            <person name="Zeng Q."/>
            <person name="Gargeya S."/>
            <person name="Fitzgerald M."/>
            <person name="Abouelleil A."/>
            <person name="Alvarado L."/>
            <person name="Chapman S.B."/>
            <person name="Gainer-Dewar J."/>
            <person name="Goldberg J."/>
            <person name="Griggs A."/>
            <person name="Gujja S."/>
            <person name="Hansen M."/>
            <person name="Howarth C."/>
            <person name="Imamovic A."/>
            <person name="Ireland A."/>
            <person name="Larimer J."/>
            <person name="McCowan C."/>
            <person name="Murphy C."/>
            <person name="Pearson M."/>
            <person name="Poon T.W."/>
            <person name="Priest M."/>
            <person name="Roberts A."/>
            <person name="Saif S."/>
            <person name="Shea T."/>
            <person name="Sykes S."/>
            <person name="Wortman J."/>
            <person name="Nusbaum C."/>
            <person name="Birren B."/>
        </authorList>
    </citation>
    <scope>NUCLEOTIDE SEQUENCE [LARGE SCALE GENOMIC DNA]</scope>
    <source>
        <strain evidence="1">CHvinca01</strain>
    </source>
</reference>
<gene>
    <name evidence="1" type="ORF">L917_06950</name>
</gene>
<dbReference type="Proteomes" id="UP000054423">
    <property type="component" value="Unassembled WGS sequence"/>
</dbReference>
<dbReference type="EMBL" id="KI679157">
    <property type="protein sequence ID" value="ETL95219.1"/>
    <property type="molecule type" value="Genomic_DNA"/>
</dbReference>
<sequence>MRLGRVGKRGASDGRRMVRIVCGPEYGGSDGIEAACRSGAMREDPTGPACIVDEELVVFCQVRRRAVDKHRQLDQTKGCCWL</sequence>
<proteinExistence type="predicted"/>